<dbReference type="Gene3D" id="3.30.460.10">
    <property type="entry name" value="Beta Polymerase, domain 2"/>
    <property type="match status" value="1"/>
</dbReference>
<dbReference type="AlphaFoldDB" id="A0A2S6NGN5"/>
<proteinExistence type="inferred from homology"/>
<comment type="caution">
    <text evidence="11">The sequence shown here is derived from an EMBL/GenBank/DDBJ whole genome shotgun (WGS) entry which is preliminary data.</text>
</comment>
<gene>
    <name evidence="11" type="ORF">CCS01_13920</name>
</gene>
<name>A0A2S6NGN5_RHOGL</name>
<feature type="domain" description="Polymerase nucleotidyl transferase" evidence="10">
    <location>
        <begin position="14"/>
        <end position="88"/>
    </location>
</feature>
<evidence type="ECO:0000256" key="5">
    <source>
        <dbReference type="ARBA" id="ARBA00022723"/>
    </source>
</evidence>
<protein>
    <submittedName>
        <fullName evidence="11">DNA polymerase beta</fullName>
    </submittedName>
</protein>
<reference evidence="11 12" key="1">
    <citation type="journal article" date="2018" name="Arch. Microbiol.">
        <title>New insights into the metabolic potential of the phototrophic purple bacterium Rhodopila globiformis DSM 161(T) from its draft genome sequence and evidence for a vanadium-dependent nitrogenase.</title>
        <authorList>
            <person name="Imhoff J.F."/>
            <person name="Rahn T."/>
            <person name="Kunzel S."/>
            <person name="Neulinger S.C."/>
        </authorList>
    </citation>
    <scope>NUCLEOTIDE SEQUENCE [LARGE SCALE GENOMIC DNA]</scope>
    <source>
        <strain evidence="11 12">DSM 161</strain>
    </source>
</reference>
<sequence length="104" mass="11444">MHTLIEQHRAEIAALCRRYGVRQLAVFGSAARGSDFDPATSDADFLVTFTAEANYDLAGFADFKDALEALLGRPVDLVGRGAVEESRNTIRRRRILSEAEPVYG</sequence>
<dbReference type="InterPro" id="IPR002934">
    <property type="entry name" value="Polymerase_NTP_transf_dom"/>
</dbReference>
<dbReference type="GO" id="GO:0046872">
    <property type="term" value="F:metal ion binding"/>
    <property type="evidence" value="ECO:0007669"/>
    <property type="project" value="UniProtKB-KW"/>
</dbReference>
<dbReference type="SUPFAM" id="SSF81301">
    <property type="entry name" value="Nucleotidyltransferase"/>
    <property type="match status" value="1"/>
</dbReference>
<accession>A0A2S6NGN5</accession>
<evidence type="ECO:0000256" key="8">
    <source>
        <dbReference type="ARBA" id="ARBA00022842"/>
    </source>
</evidence>
<evidence type="ECO:0000256" key="9">
    <source>
        <dbReference type="ARBA" id="ARBA00038276"/>
    </source>
</evidence>
<dbReference type="RefSeq" id="WP_104519445.1">
    <property type="nucleotide sequence ID" value="NZ_NHRY01000139.1"/>
</dbReference>
<dbReference type="InterPro" id="IPR043519">
    <property type="entry name" value="NT_sf"/>
</dbReference>
<organism evidence="11 12">
    <name type="scientific">Rhodopila globiformis</name>
    <name type="common">Rhodopseudomonas globiformis</name>
    <dbReference type="NCBI Taxonomy" id="1071"/>
    <lineage>
        <taxon>Bacteria</taxon>
        <taxon>Pseudomonadati</taxon>
        <taxon>Pseudomonadota</taxon>
        <taxon>Alphaproteobacteria</taxon>
        <taxon>Acetobacterales</taxon>
        <taxon>Acetobacteraceae</taxon>
        <taxon>Rhodopila</taxon>
    </lineage>
</organism>
<keyword evidence="7" id="KW-0067">ATP-binding</keyword>
<keyword evidence="12" id="KW-1185">Reference proteome</keyword>
<dbReference type="PANTHER" id="PTHR33571">
    <property type="entry name" value="SSL8005 PROTEIN"/>
    <property type="match status" value="1"/>
</dbReference>
<evidence type="ECO:0000256" key="1">
    <source>
        <dbReference type="ARBA" id="ARBA00001946"/>
    </source>
</evidence>
<dbReference type="Pfam" id="PF01909">
    <property type="entry name" value="NTP_transf_2"/>
    <property type="match status" value="1"/>
</dbReference>
<comment type="cofactor">
    <cofactor evidence="1">
        <name>Mg(2+)</name>
        <dbReference type="ChEBI" id="CHEBI:18420"/>
    </cofactor>
</comment>
<dbReference type="PANTHER" id="PTHR33571:SF12">
    <property type="entry name" value="BSL3053 PROTEIN"/>
    <property type="match status" value="1"/>
</dbReference>
<evidence type="ECO:0000256" key="3">
    <source>
        <dbReference type="ARBA" id="ARBA00022679"/>
    </source>
</evidence>
<keyword evidence="4" id="KW-0548">Nucleotidyltransferase</keyword>
<keyword evidence="3" id="KW-0808">Transferase</keyword>
<dbReference type="EMBL" id="NHRY01000139">
    <property type="protein sequence ID" value="PPQ33760.1"/>
    <property type="molecule type" value="Genomic_DNA"/>
</dbReference>
<dbReference type="Proteomes" id="UP000239724">
    <property type="component" value="Unassembled WGS sequence"/>
</dbReference>
<dbReference type="OrthoDB" id="9809323at2"/>
<dbReference type="GO" id="GO:0016779">
    <property type="term" value="F:nucleotidyltransferase activity"/>
    <property type="evidence" value="ECO:0007669"/>
    <property type="project" value="UniProtKB-KW"/>
</dbReference>
<dbReference type="GO" id="GO:0005524">
    <property type="term" value="F:ATP binding"/>
    <property type="evidence" value="ECO:0007669"/>
    <property type="project" value="UniProtKB-KW"/>
</dbReference>
<evidence type="ECO:0000256" key="2">
    <source>
        <dbReference type="ARBA" id="ARBA00022649"/>
    </source>
</evidence>
<keyword evidence="2" id="KW-1277">Toxin-antitoxin system</keyword>
<evidence type="ECO:0000313" key="12">
    <source>
        <dbReference type="Proteomes" id="UP000239724"/>
    </source>
</evidence>
<keyword evidence="5" id="KW-0479">Metal-binding</keyword>
<evidence type="ECO:0000256" key="4">
    <source>
        <dbReference type="ARBA" id="ARBA00022695"/>
    </source>
</evidence>
<evidence type="ECO:0000256" key="6">
    <source>
        <dbReference type="ARBA" id="ARBA00022741"/>
    </source>
</evidence>
<dbReference type="CDD" id="cd05403">
    <property type="entry name" value="NT_KNTase_like"/>
    <property type="match status" value="1"/>
</dbReference>
<evidence type="ECO:0000259" key="10">
    <source>
        <dbReference type="Pfam" id="PF01909"/>
    </source>
</evidence>
<comment type="similarity">
    <text evidence="9">Belongs to the MntA antitoxin family.</text>
</comment>
<keyword evidence="8" id="KW-0460">Magnesium</keyword>
<evidence type="ECO:0000256" key="7">
    <source>
        <dbReference type="ARBA" id="ARBA00022840"/>
    </source>
</evidence>
<dbReference type="InterPro" id="IPR052038">
    <property type="entry name" value="Type-VII_TA_antitoxin"/>
</dbReference>
<keyword evidence="6" id="KW-0547">Nucleotide-binding</keyword>
<evidence type="ECO:0000313" key="11">
    <source>
        <dbReference type="EMBL" id="PPQ33760.1"/>
    </source>
</evidence>